<feature type="compositionally biased region" description="Low complexity" evidence="1">
    <location>
        <begin position="170"/>
        <end position="182"/>
    </location>
</feature>
<dbReference type="NCBIfam" id="TIGR02898">
    <property type="entry name" value="spore_YhcN_YlaJ"/>
    <property type="match status" value="1"/>
</dbReference>
<feature type="chain" id="PRO_5039018539" evidence="2">
    <location>
        <begin position="22"/>
        <end position="191"/>
    </location>
</feature>
<dbReference type="KEGG" id="pprt:ET464_02415"/>
<organism evidence="3 4">
    <name type="scientific">Paenibacillus protaetiae</name>
    <dbReference type="NCBI Taxonomy" id="2509456"/>
    <lineage>
        <taxon>Bacteria</taxon>
        <taxon>Bacillati</taxon>
        <taxon>Bacillota</taxon>
        <taxon>Bacilli</taxon>
        <taxon>Bacillales</taxon>
        <taxon>Paenibacillaceae</taxon>
        <taxon>Paenibacillus</taxon>
    </lineage>
</organism>
<feature type="compositionally biased region" description="Polar residues" evidence="1">
    <location>
        <begin position="22"/>
        <end position="41"/>
    </location>
</feature>
<protein>
    <submittedName>
        <fullName evidence="3">YhcN/YlaJ family sporulation lipoprotein</fullName>
    </submittedName>
</protein>
<evidence type="ECO:0000256" key="2">
    <source>
        <dbReference type="SAM" id="SignalP"/>
    </source>
</evidence>
<evidence type="ECO:0000313" key="3">
    <source>
        <dbReference type="EMBL" id="QAY65404.1"/>
    </source>
</evidence>
<keyword evidence="3" id="KW-0449">Lipoprotein</keyword>
<name>A0A4P6ERA8_9BACL</name>
<dbReference type="PROSITE" id="PS51257">
    <property type="entry name" value="PROKAR_LIPOPROTEIN"/>
    <property type="match status" value="1"/>
</dbReference>
<evidence type="ECO:0000256" key="1">
    <source>
        <dbReference type="SAM" id="MobiDB-lite"/>
    </source>
</evidence>
<dbReference type="AlphaFoldDB" id="A0A4P6ERA8"/>
<reference evidence="3 4" key="1">
    <citation type="submission" date="2019-01" db="EMBL/GenBank/DDBJ databases">
        <title>Genome sequencing of strain FW100M-2.</title>
        <authorList>
            <person name="Heo J."/>
            <person name="Kim S.-J."/>
            <person name="Kim J.-S."/>
            <person name="Hong S.-B."/>
            <person name="Kwon S.-W."/>
        </authorList>
    </citation>
    <scope>NUCLEOTIDE SEQUENCE [LARGE SCALE GENOMIC DNA]</scope>
    <source>
        <strain evidence="3 4">FW100M-2</strain>
    </source>
</reference>
<dbReference type="InterPro" id="IPR014247">
    <property type="entry name" value="Spore_lipoprot_YhcN/YlaJ"/>
</dbReference>
<gene>
    <name evidence="3" type="ORF">ET464_02415</name>
</gene>
<proteinExistence type="predicted"/>
<evidence type="ECO:0000313" key="4">
    <source>
        <dbReference type="Proteomes" id="UP000293568"/>
    </source>
</evidence>
<dbReference type="GO" id="GO:0030435">
    <property type="term" value="P:sporulation resulting in formation of a cellular spore"/>
    <property type="evidence" value="ECO:0007669"/>
    <property type="project" value="InterPro"/>
</dbReference>
<accession>A0A4P6ERA8</accession>
<dbReference type="InterPro" id="IPR019076">
    <property type="entry name" value="Spore_lipoprot_YhcN/YlaJ-like"/>
</dbReference>
<dbReference type="EMBL" id="CP035492">
    <property type="protein sequence ID" value="QAY65404.1"/>
    <property type="molecule type" value="Genomic_DNA"/>
</dbReference>
<dbReference type="Proteomes" id="UP000293568">
    <property type="component" value="Chromosome"/>
</dbReference>
<keyword evidence="4" id="KW-1185">Reference proteome</keyword>
<feature type="signal peptide" evidence="2">
    <location>
        <begin position="1"/>
        <end position="21"/>
    </location>
</feature>
<dbReference type="RefSeq" id="WP_129437939.1">
    <property type="nucleotide sequence ID" value="NZ_CP035492.1"/>
</dbReference>
<feature type="region of interest" description="Disordered" evidence="1">
    <location>
        <begin position="160"/>
        <end position="191"/>
    </location>
</feature>
<dbReference type="OrthoDB" id="2381329at2"/>
<keyword evidence="2" id="KW-0732">Signal</keyword>
<dbReference type="Pfam" id="PF09580">
    <property type="entry name" value="Spore_YhcN_YlaJ"/>
    <property type="match status" value="1"/>
</dbReference>
<feature type="region of interest" description="Disordered" evidence="1">
    <location>
        <begin position="21"/>
        <end position="48"/>
    </location>
</feature>
<sequence>MYKLIAAVLVMLLAAGCGTVARNETSPSPQNNKNVRVQQTDPRAPAKASSADVANHLEQLARSVPGVKKAHAVVMGNTAVVGIDVDGNLDRSRVGTIKYSVAEAFHKDPYGINALVTADMDLSKRIAELGADIRRGKPVTGFAEEMADIMGRIIPQVPRDVMPKDDDHVQQQQAPAAPAPVQTNQMHHHHH</sequence>